<dbReference type="OrthoDB" id="8300685at2759"/>
<dbReference type="GO" id="GO:0003676">
    <property type="term" value="F:nucleic acid binding"/>
    <property type="evidence" value="ECO:0007669"/>
    <property type="project" value="InterPro"/>
</dbReference>
<dbReference type="AlphaFoldDB" id="A0A5B7GQD7"/>
<dbReference type="Proteomes" id="UP000324222">
    <property type="component" value="Unassembled WGS sequence"/>
</dbReference>
<keyword evidence="4" id="KW-1185">Reference proteome</keyword>
<organism evidence="3 4">
    <name type="scientific">Portunus trituberculatus</name>
    <name type="common">Swimming crab</name>
    <name type="synonym">Neptunus trituberculatus</name>
    <dbReference type="NCBI Taxonomy" id="210409"/>
    <lineage>
        <taxon>Eukaryota</taxon>
        <taxon>Metazoa</taxon>
        <taxon>Ecdysozoa</taxon>
        <taxon>Arthropoda</taxon>
        <taxon>Crustacea</taxon>
        <taxon>Multicrustacea</taxon>
        <taxon>Malacostraca</taxon>
        <taxon>Eumalacostraca</taxon>
        <taxon>Eucarida</taxon>
        <taxon>Decapoda</taxon>
        <taxon>Pleocyemata</taxon>
        <taxon>Brachyura</taxon>
        <taxon>Eubrachyura</taxon>
        <taxon>Portunoidea</taxon>
        <taxon>Portunidae</taxon>
        <taxon>Portuninae</taxon>
        <taxon>Portunus</taxon>
    </lineage>
</organism>
<proteinExistence type="predicted"/>
<gene>
    <name evidence="3" type="ORF">E2C01_053466</name>
</gene>
<accession>A0A5B7GQD7</accession>
<dbReference type="InterPro" id="IPR001878">
    <property type="entry name" value="Znf_CCHC"/>
</dbReference>
<feature type="domain" description="CCHC-type" evidence="2">
    <location>
        <begin position="360"/>
        <end position="376"/>
    </location>
</feature>
<evidence type="ECO:0000259" key="2">
    <source>
        <dbReference type="SMART" id="SM00343"/>
    </source>
</evidence>
<sequence>MANGGRNLENWRDYYFHTPSVDLHPCPGSPSTDFIGTTSYRSHVRYQRYLLTRDPQPYCDDCLVPLTVRHLLVECPSLIELRAVSIISQRSLDQSAWPRAMTFLDFGEKLDFSQSLVTAADGGTQHQSRHPHSSNSAVGADLIRRKPREFDGKVSREAYKAQFDLLAKQNGWDDRQRGVQLITSLKDSALEVLSQLIPEEKGSYSHLVRALEQRYGTKYQYEVYRARFRTRMRNRGESLQAVAQKLDGTAHRAYPRALPDILFVLVRDQFVDTLDSVELKIQVKQPQPKNLAEALARALEFESYVLSSTSNSRMDGSSRFRSHRTALGESNDFSGSCWNCARVRHRAEDCSCSRTRRIPKCWSCNKPGPIKMECPEMGELNKKASARTTRDFETRGVSGN</sequence>
<dbReference type="GO" id="GO:0008270">
    <property type="term" value="F:zinc ion binding"/>
    <property type="evidence" value="ECO:0007669"/>
    <property type="project" value="InterPro"/>
</dbReference>
<dbReference type="PANTHER" id="PTHR45823:SF1">
    <property type="entry name" value="T-SNARE COILED-COIL HOMOLOGY DOMAIN-CONTAINING PROTEIN"/>
    <property type="match status" value="1"/>
</dbReference>
<dbReference type="SMART" id="SM00343">
    <property type="entry name" value="ZnF_C2HC"/>
    <property type="match status" value="2"/>
</dbReference>
<feature type="domain" description="CCHC-type" evidence="2">
    <location>
        <begin position="336"/>
        <end position="352"/>
    </location>
</feature>
<comment type="caution">
    <text evidence="3">The sequence shown here is derived from an EMBL/GenBank/DDBJ whole genome shotgun (WGS) entry which is preliminary data.</text>
</comment>
<evidence type="ECO:0000313" key="4">
    <source>
        <dbReference type="Proteomes" id="UP000324222"/>
    </source>
</evidence>
<dbReference type="Gene3D" id="4.10.60.10">
    <property type="entry name" value="Zinc finger, CCHC-type"/>
    <property type="match status" value="1"/>
</dbReference>
<dbReference type="PANTHER" id="PTHR45823">
    <property type="entry name" value="T-SNARE COILED-COIL HOMOLOGY DOMAIN-CONTAINING PROTEIN"/>
    <property type="match status" value="1"/>
</dbReference>
<evidence type="ECO:0000313" key="3">
    <source>
        <dbReference type="EMBL" id="MPC59447.1"/>
    </source>
</evidence>
<reference evidence="3 4" key="1">
    <citation type="submission" date="2019-05" db="EMBL/GenBank/DDBJ databases">
        <title>Another draft genome of Portunus trituberculatus and its Hox gene families provides insights of decapod evolution.</title>
        <authorList>
            <person name="Jeong J.-H."/>
            <person name="Song I."/>
            <person name="Kim S."/>
            <person name="Choi T."/>
            <person name="Kim D."/>
            <person name="Ryu S."/>
            <person name="Kim W."/>
        </authorList>
    </citation>
    <scope>NUCLEOTIDE SEQUENCE [LARGE SCALE GENOMIC DNA]</scope>
    <source>
        <tissue evidence="3">Muscle</tissue>
    </source>
</reference>
<dbReference type="InterPro" id="IPR036875">
    <property type="entry name" value="Znf_CCHC_sf"/>
</dbReference>
<evidence type="ECO:0000256" key="1">
    <source>
        <dbReference type="SAM" id="MobiDB-lite"/>
    </source>
</evidence>
<feature type="region of interest" description="Disordered" evidence="1">
    <location>
        <begin position="121"/>
        <end position="141"/>
    </location>
</feature>
<protein>
    <recommendedName>
        <fullName evidence="2">CCHC-type domain-containing protein</fullName>
    </recommendedName>
</protein>
<dbReference type="EMBL" id="VSRR010016568">
    <property type="protein sequence ID" value="MPC59447.1"/>
    <property type="molecule type" value="Genomic_DNA"/>
</dbReference>
<name>A0A5B7GQD7_PORTR</name>
<dbReference type="SUPFAM" id="SSF57756">
    <property type="entry name" value="Retrovirus zinc finger-like domains"/>
    <property type="match status" value="1"/>
</dbReference>